<dbReference type="EMBL" id="CAJVQC010045450">
    <property type="protein sequence ID" value="CAG8781334.1"/>
    <property type="molecule type" value="Genomic_DNA"/>
</dbReference>
<feature type="non-terminal residue" evidence="1">
    <location>
        <position position="1"/>
    </location>
</feature>
<evidence type="ECO:0000313" key="2">
    <source>
        <dbReference type="Proteomes" id="UP000789920"/>
    </source>
</evidence>
<organism evidence="1 2">
    <name type="scientific">Racocetra persica</name>
    <dbReference type="NCBI Taxonomy" id="160502"/>
    <lineage>
        <taxon>Eukaryota</taxon>
        <taxon>Fungi</taxon>
        <taxon>Fungi incertae sedis</taxon>
        <taxon>Mucoromycota</taxon>
        <taxon>Glomeromycotina</taxon>
        <taxon>Glomeromycetes</taxon>
        <taxon>Diversisporales</taxon>
        <taxon>Gigasporaceae</taxon>
        <taxon>Racocetra</taxon>
    </lineage>
</organism>
<protein>
    <submittedName>
        <fullName evidence="1">26104_t:CDS:1</fullName>
    </submittedName>
</protein>
<accession>A0ACA9R7W5</accession>
<gene>
    <name evidence="1" type="ORF">RPERSI_LOCUS17629</name>
</gene>
<sequence>IRSSENQARKPHELIILCLISDTTLLFVIPMTWMRLSNNAKIQVVSFCTIIFVIFAWISGLIINGLDPKRIPLIGENQSQGVGIVMFNYAFITTVPSLANELEKDGSIRKIVYTSVLVTTFGYIFLGILGAMSFDLDLSTNIITTIRQSKMRESLFGFSTYLFPMILLVSVPINVIVIRYNLVRTGFCGG</sequence>
<keyword evidence="2" id="KW-1185">Reference proteome</keyword>
<reference evidence="1" key="1">
    <citation type="submission" date="2021-06" db="EMBL/GenBank/DDBJ databases">
        <authorList>
            <person name="Kallberg Y."/>
            <person name="Tangrot J."/>
            <person name="Rosling A."/>
        </authorList>
    </citation>
    <scope>NUCLEOTIDE SEQUENCE</scope>
    <source>
        <strain evidence="1">MA461A</strain>
    </source>
</reference>
<proteinExistence type="predicted"/>
<name>A0ACA9R7W5_9GLOM</name>
<evidence type="ECO:0000313" key="1">
    <source>
        <dbReference type="EMBL" id="CAG8781334.1"/>
    </source>
</evidence>
<feature type="non-terminal residue" evidence="1">
    <location>
        <position position="190"/>
    </location>
</feature>
<comment type="caution">
    <text evidence="1">The sequence shown here is derived from an EMBL/GenBank/DDBJ whole genome shotgun (WGS) entry which is preliminary data.</text>
</comment>
<dbReference type="Proteomes" id="UP000789920">
    <property type="component" value="Unassembled WGS sequence"/>
</dbReference>